<keyword evidence="5" id="KW-0418">Kinase</keyword>
<dbReference type="FunFam" id="1.10.510.10:FF:000409">
    <property type="entry name" value="CMGC/SRPK protein kinase"/>
    <property type="match status" value="1"/>
</dbReference>
<keyword evidence="6 9" id="KW-0067">ATP-binding</keyword>
<feature type="compositionally biased region" description="Basic and acidic residues" evidence="10">
    <location>
        <begin position="427"/>
        <end position="447"/>
    </location>
</feature>
<proteinExistence type="predicted"/>
<dbReference type="PROSITE" id="PS50011">
    <property type="entry name" value="PROTEIN_KINASE_DOM"/>
    <property type="match status" value="1"/>
</dbReference>
<dbReference type="GO" id="GO:0004674">
    <property type="term" value="F:protein serine/threonine kinase activity"/>
    <property type="evidence" value="ECO:0007669"/>
    <property type="project" value="UniProtKB-KW"/>
</dbReference>
<dbReference type="PROSITE" id="PS00107">
    <property type="entry name" value="PROTEIN_KINASE_ATP"/>
    <property type="match status" value="1"/>
</dbReference>
<dbReference type="PROSITE" id="PS00108">
    <property type="entry name" value="PROTEIN_KINASE_ST"/>
    <property type="match status" value="1"/>
</dbReference>
<evidence type="ECO:0000256" key="6">
    <source>
        <dbReference type="ARBA" id="ARBA00022840"/>
    </source>
</evidence>
<dbReference type="SMART" id="SM00220">
    <property type="entry name" value="S_TKc"/>
    <property type="match status" value="1"/>
</dbReference>
<dbReference type="InterPro" id="IPR051334">
    <property type="entry name" value="SRPK"/>
</dbReference>
<feature type="compositionally biased region" description="Gly residues" evidence="10">
    <location>
        <begin position="114"/>
        <end position="125"/>
    </location>
</feature>
<dbReference type="FunFam" id="3.30.200.20:FF:000076">
    <property type="entry name" value="CMGC/SRPK protein kinase"/>
    <property type="match status" value="1"/>
</dbReference>
<feature type="domain" description="Protein kinase" evidence="11">
    <location>
        <begin position="208"/>
        <end position="642"/>
    </location>
</feature>
<protein>
    <recommendedName>
        <fullName evidence="1">non-specific serine/threonine protein kinase</fullName>
        <ecNumber evidence="1">2.7.11.1</ecNumber>
    </recommendedName>
</protein>
<keyword evidence="13" id="KW-1185">Reference proteome</keyword>
<dbReference type="PANTHER" id="PTHR47634">
    <property type="entry name" value="PROTEIN KINASE DOMAIN-CONTAINING PROTEIN-RELATED"/>
    <property type="match status" value="1"/>
</dbReference>
<dbReference type="SUPFAM" id="SSF56112">
    <property type="entry name" value="Protein kinase-like (PK-like)"/>
    <property type="match status" value="1"/>
</dbReference>
<dbReference type="PANTHER" id="PTHR47634:SF9">
    <property type="entry name" value="PROTEIN KINASE DOMAIN-CONTAINING PROTEIN-RELATED"/>
    <property type="match status" value="1"/>
</dbReference>
<comment type="catalytic activity">
    <reaction evidence="7">
        <text>L-threonyl-[protein] + ATP = O-phospho-L-threonyl-[protein] + ADP + H(+)</text>
        <dbReference type="Rhea" id="RHEA:46608"/>
        <dbReference type="Rhea" id="RHEA-COMP:11060"/>
        <dbReference type="Rhea" id="RHEA-COMP:11605"/>
        <dbReference type="ChEBI" id="CHEBI:15378"/>
        <dbReference type="ChEBI" id="CHEBI:30013"/>
        <dbReference type="ChEBI" id="CHEBI:30616"/>
        <dbReference type="ChEBI" id="CHEBI:61977"/>
        <dbReference type="ChEBI" id="CHEBI:456216"/>
        <dbReference type="EC" id="2.7.11.1"/>
    </reaction>
</comment>
<evidence type="ECO:0000256" key="1">
    <source>
        <dbReference type="ARBA" id="ARBA00012513"/>
    </source>
</evidence>
<feature type="compositionally biased region" description="Polar residues" evidence="10">
    <location>
        <begin position="383"/>
        <end position="411"/>
    </location>
</feature>
<organism evidence="12 13">
    <name type="scientific">Purpureocillium lavendulum</name>
    <dbReference type="NCBI Taxonomy" id="1247861"/>
    <lineage>
        <taxon>Eukaryota</taxon>
        <taxon>Fungi</taxon>
        <taxon>Dikarya</taxon>
        <taxon>Ascomycota</taxon>
        <taxon>Pezizomycotina</taxon>
        <taxon>Sordariomycetes</taxon>
        <taxon>Hypocreomycetidae</taxon>
        <taxon>Hypocreales</taxon>
        <taxon>Ophiocordycipitaceae</taxon>
        <taxon>Purpureocillium</taxon>
    </lineage>
</organism>
<dbReference type="GO" id="GO:0005634">
    <property type="term" value="C:nucleus"/>
    <property type="evidence" value="ECO:0007669"/>
    <property type="project" value="TreeGrafter"/>
</dbReference>
<feature type="compositionally biased region" description="Basic and acidic residues" evidence="10">
    <location>
        <begin position="15"/>
        <end position="26"/>
    </location>
</feature>
<keyword evidence="2" id="KW-0723">Serine/threonine-protein kinase</keyword>
<dbReference type="CDD" id="cd14136">
    <property type="entry name" value="STKc_SRPK"/>
    <property type="match status" value="1"/>
</dbReference>
<keyword evidence="4 9" id="KW-0547">Nucleotide-binding</keyword>
<dbReference type="Gene3D" id="1.10.510.10">
    <property type="entry name" value="Transferase(Phosphotransferase) domain 1"/>
    <property type="match status" value="1"/>
</dbReference>
<evidence type="ECO:0000313" key="13">
    <source>
        <dbReference type="Proteomes" id="UP001163105"/>
    </source>
</evidence>
<evidence type="ECO:0000256" key="5">
    <source>
        <dbReference type="ARBA" id="ARBA00022777"/>
    </source>
</evidence>
<feature type="compositionally biased region" description="Acidic residues" evidence="10">
    <location>
        <begin position="175"/>
        <end position="187"/>
    </location>
</feature>
<feature type="region of interest" description="Disordered" evidence="10">
    <location>
        <begin position="1"/>
        <end position="190"/>
    </location>
</feature>
<feature type="compositionally biased region" description="Low complexity" evidence="10">
    <location>
        <begin position="58"/>
        <end position="80"/>
    </location>
</feature>
<dbReference type="Pfam" id="PF00069">
    <property type="entry name" value="Pkinase"/>
    <property type="match status" value="2"/>
</dbReference>
<dbReference type="GO" id="GO:0000245">
    <property type="term" value="P:spliceosomal complex assembly"/>
    <property type="evidence" value="ECO:0007669"/>
    <property type="project" value="TreeGrafter"/>
</dbReference>
<dbReference type="InterPro" id="IPR011009">
    <property type="entry name" value="Kinase-like_dom_sf"/>
</dbReference>
<dbReference type="GO" id="GO:0005737">
    <property type="term" value="C:cytoplasm"/>
    <property type="evidence" value="ECO:0007669"/>
    <property type="project" value="TreeGrafter"/>
</dbReference>
<feature type="binding site" evidence="9">
    <location>
        <position position="237"/>
    </location>
    <ligand>
        <name>ATP</name>
        <dbReference type="ChEBI" id="CHEBI:30616"/>
    </ligand>
</feature>
<dbReference type="InterPro" id="IPR008271">
    <property type="entry name" value="Ser/Thr_kinase_AS"/>
</dbReference>
<feature type="compositionally biased region" description="Basic and acidic residues" evidence="10">
    <location>
        <begin position="363"/>
        <end position="373"/>
    </location>
</feature>
<name>A0AB34FVN1_9HYPO</name>
<evidence type="ECO:0000256" key="4">
    <source>
        <dbReference type="ARBA" id="ARBA00022741"/>
    </source>
</evidence>
<gene>
    <name evidence="12" type="primary">SRPK3</name>
    <name evidence="12" type="ORF">O9K51_05995</name>
</gene>
<evidence type="ECO:0000256" key="7">
    <source>
        <dbReference type="ARBA" id="ARBA00047899"/>
    </source>
</evidence>
<dbReference type="EC" id="2.7.11.1" evidence="1"/>
<dbReference type="InterPro" id="IPR000719">
    <property type="entry name" value="Prot_kinase_dom"/>
</dbReference>
<evidence type="ECO:0000256" key="8">
    <source>
        <dbReference type="ARBA" id="ARBA00048679"/>
    </source>
</evidence>
<dbReference type="InterPro" id="IPR017441">
    <property type="entry name" value="Protein_kinase_ATP_BS"/>
</dbReference>
<dbReference type="Proteomes" id="UP001163105">
    <property type="component" value="Unassembled WGS sequence"/>
</dbReference>
<dbReference type="GO" id="GO:0050684">
    <property type="term" value="P:regulation of mRNA processing"/>
    <property type="evidence" value="ECO:0007669"/>
    <property type="project" value="TreeGrafter"/>
</dbReference>
<keyword evidence="3" id="KW-0808">Transferase</keyword>
<evidence type="ECO:0000256" key="10">
    <source>
        <dbReference type="SAM" id="MobiDB-lite"/>
    </source>
</evidence>
<dbReference type="GO" id="GO:0005524">
    <property type="term" value="F:ATP binding"/>
    <property type="evidence" value="ECO:0007669"/>
    <property type="project" value="UniProtKB-UniRule"/>
</dbReference>
<dbReference type="Gene3D" id="3.30.200.20">
    <property type="entry name" value="Phosphorylase Kinase, domain 1"/>
    <property type="match status" value="1"/>
</dbReference>
<evidence type="ECO:0000256" key="3">
    <source>
        <dbReference type="ARBA" id="ARBA00022679"/>
    </source>
</evidence>
<accession>A0AB34FVN1</accession>
<feature type="compositionally biased region" description="Low complexity" evidence="10">
    <location>
        <begin position="451"/>
        <end position="464"/>
    </location>
</feature>
<dbReference type="AlphaFoldDB" id="A0AB34FVN1"/>
<dbReference type="EMBL" id="JAQHRD010000004">
    <property type="protein sequence ID" value="KAJ6442436.1"/>
    <property type="molecule type" value="Genomic_DNA"/>
</dbReference>
<feature type="region of interest" description="Disordered" evidence="10">
    <location>
        <begin position="363"/>
        <end position="472"/>
    </location>
</feature>
<reference evidence="12" key="1">
    <citation type="submission" date="2023-01" db="EMBL/GenBank/DDBJ databases">
        <title>The growth and conidiation of Purpureocillium lavendulum are regulated by nitrogen source and histone H3K14 acetylation.</title>
        <authorList>
            <person name="Tang P."/>
            <person name="Han J."/>
            <person name="Zhang C."/>
            <person name="Tang P."/>
            <person name="Qi F."/>
            <person name="Zhang K."/>
            <person name="Liang L."/>
        </authorList>
    </citation>
    <scope>NUCLEOTIDE SEQUENCE</scope>
    <source>
        <strain evidence="12">YMF1.00683</strain>
    </source>
</reference>
<comment type="catalytic activity">
    <reaction evidence="8">
        <text>L-seryl-[protein] + ATP = O-phospho-L-seryl-[protein] + ADP + H(+)</text>
        <dbReference type="Rhea" id="RHEA:17989"/>
        <dbReference type="Rhea" id="RHEA-COMP:9863"/>
        <dbReference type="Rhea" id="RHEA-COMP:11604"/>
        <dbReference type="ChEBI" id="CHEBI:15378"/>
        <dbReference type="ChEBI" id="CHEBI:29999"/>
        <dbReference type="ChEBI" id="CHEBI:30616"/>
        <dbReference type="ChEBI" id="CHEBI:83421"/>
        <dbReference type="ChEBI" id="CHEBI:456216"/>
        <dbReference type="EC" id="2.7.11.1"/>
    </reaction>
</comment>
<comment type="caution">
    <text evidence="12">The sequence shown here is derived from an EMBL/GenBank/DDBJ whole genome shotgun (WGS) entry which is preliminary data.</text>
</comment>
<evidence type="ECO:0000256" key="2">
    <source>
        <dbReference type="ARBA" id="ARBA00022527"/>
    </source>
</evidence>
<evidence type="ECO:0000313" key="12">
    <source>
        <dbReference type="EMBL" id="KAJ6442436.1"/>
    </source>
</evidence>
<sequence length="675" mass="73233">MQGDAGPFAVPAATRDPDHDHDRDRDFDAEDECTTDVDLPGERSMLMAIPQPARGVSDDTATSTTATATSATATSTTDAAPPGATAMNVNGSGPADEAQKAPPAPVPKASSNGAGAGDGDDGSGSGVAKKRKKDAPKPIITTEGVAHTLEGDDETGAHQLSGAMAHSPSSSSVDDPADNTADEEDSEDYCKGGYHPVQIGEKFKDGKYTVVRKLGWGHFSTVWLSRDNNNGKHVALKVVRSAAHYTETAIDEIKLLNKIVQAKPDHPGRKHVVSLLDSFEHKGPNGTHVCMVFEVLGENLLGLIKRWNHRGIPMALVKQITKQVLLGLDYLHRECGIIHTDLKPENVLIEIGDVEQIVKKVVKNEPGDKENNRNGRRRRRTLITGSQPLPSPLNATFNQNNLFPSSGSQPSLAGVLNEAGNSNTKETSPKSGDESQKQREKSADILSREVSGISLDKSSSSSASTGDKRKAEDPHAFDVISVKIADLGNACWTNHHFTNDIQTRQYRSPEVILGAKWGASTDVWSMACMVFELITGDYLFDPQSGTKYGKDDDHIAQIIELLGPFPRSLCLSGKWSQEIFNRKGELRNIHRLRHWALPDVLREKYHFKEDEAKRISTFLTPMLELVPEKRANAGGMAGHGWLEDTPGMKGLRIEGLEVGGRGEGIDGWATEVRKR</sequence>
<evidence type="ECO:0000259" key="11">
    <source>
        <dbReference type="PROSITE" id="PS50011"/>
    </source>
</evidence>
<evidence type="ECO:0000256" key="9">
    <source>
        <dbReference type="PROSITE-ProRule" id="PRU10141"/>
    </source>
</evidence>